<dbReference type="FunCoup" id="O62024">
    <property type="interactions" value="811"/>
</dbReference>
<dbReference type="eggNOG" id="ENOG502TFHN">
    <property type="taxonomic scope" value="Eukaryota"/>
</dbReference>
<sequence>MIYRIVFFVVLFPALMECYRSHHSDDIVYYPDSYESEIRYIPGPPGKPGPPGRAGNYGQPGSQGPIGPPGSSSCNYECPPGYYSTSRNNAGIEHAWCIKMRSTAKTFNSNLFVNLDIECKKEGDVLTGFQNYTEFKAVYDKFKSSLSSVINVNKMPMILIGARRKDECTKIRQPECTSINGNQWTDGVTNGKNFFESPGFFAQQQPSPGSGTKMCFGIWTATKKLYSYKCTESDTNKPAKLIMCGKPAPCVF</sequence>
<dbReference type="GeneID" id="179560"/>
<accession>O62024</accession>
<dbReference type="PANTHER" id="PTHR23124">
    <property type="entry name" value="C-TYPE LECTIN DOMAIN-CONTAINING PROTEIN-RELATED-RELATED"/>
    <property type="match status" value="1"/>
</dbReference>
<dbReference type="InParanoid" id="O62024"/>
<keyword evidence="6" id="KW-1267">Proteomics identification</keyword>
<dbReference type="KEGG" id="cel:CELE_C03E10.6"/>
<keyword evidence="4" id="KW-1185">Reference proteome</keyword>
<dbReference type="WormBase" id="C03E10.6">
    <property type="protein sequence ID" value="CE40829"/>
    <property type="gene ID" value="WBGene00007283"/>
    <property type="gene designation" value="clec-222"/>
</dbReference>
<dbReference type="SMR" id="O62024"/>
<name>O62024_CAEEL</name>
<dbReference type="OMA" id="PAKLFMC"/>
<dbReference type="Proteomes" id="UP000001940">
    <property type="component" value="Chromosome V"/>
</dbReference>
<dbReference type="Bgee" id="WBGene00007283">
    <property type="expression patterns" value="Expressed in adult organism and 2 other cell types or tissues"/>
</dbReference>
<proteinExistence type="evidence at protein level"/>
<dbReference type="PIR" id="T18893">
    <property type="entry name" value="T18893"/>
</dbReference>
<evidence type="ECO:0007829" key="6">
    <source>
        <dbReference type="PeptideAtlas" id="O62024"/>
    </source>
</evidence>
<dbReference type="RefSeq" id="NP_505862.2">
    <property type="nucleotide sequence ID" value="NM_073461.7"/>
</dbReference>
<organism evidence="3 4">
    <name type="scientific">Caenorhabditis elegans</name>
    <dbReference type="NCBI Taxonomy" id="6239"/>
    <lineage>
        <taxon>Eukaryota</taxon>
        <taxon>Metazoa</taxon>
        <taxon>Ecdysozoa</taxon>
        <taxon>Nematoda</taxon>
        <taxon>Chromadorea</taxon>
        <taxon>Rhabditida</taxon>
        <taxon>Rhabditina</taxon>
        <taxon>Rhabditomorpha</taxon>
        <taxon>Rhabditoidea</taxon>
        <taxon>Rhabditidae</taxon>
        <taxon>Peloderinae</taxon>
        <taxon>Caenorhabditis</taxon>
    </lineage>
</organism>
<evidence type="ECO:0000256" key="1">
    <source>
        <dbReference type="SAM" id="MobiDB-lite"/>
    </source>
</evidence>
<evidence type="ECO:0000313" key="4">
    <source>
        <dbReference type="Proteomes" id="UP000001940"/>
    </source>
</evidence>
<feature type="compositionally biased region" description="Low complexity" evidence="1">
    <location>
        <begin position="59"/>
        <end position="70"/>
    </location>
</feature>
<dbReference type="CTD" id="179560"/>
<keyword evidence="2" id="KW-0732">Signal</keyword>
<dbReference type="STRING" id="6239.C03E10.6.1"/>
<dbReference type="AGR" id="WB:WBGene00007283"/>
<evidence type="ECO:0000313" key="3">
    <source>
        <dbReference type="EMBL" id="CAB03825.2"/>
    </source>
</evidence>
<evidence type="ECO:0000256" key="2">
    <source>
        <dbReference type="SAM" id="SignalP"/>
    </source>
</evidence>
<feature type="region of interest" description="Disordered" evidence="1">
    <location>
        <begin position="40"/>
        <end position="70"/>
    </location>
</feature>
<feature type="signal peptide" evidence="2">
    <location>
        <begin position="1"/>
        <end position="18"/>
    </location>
</feature>
<dbReference type="HOGENOM" id="CLU_1103606_0_0_1"/>
<feature type="chain" id="PRO_5004159983" evidence="2">
    <location>
        <begin position="19"/>
        <end position="252"/>
    </location>
</feature>
<reference evidence="3 4" key="1">
    <citation type="journal article" date="1998" name="Science">
        <title>Genome sequence of the nematode C. elegans: a platform for investigating biology.</title>
        <authorList>
            <consortium name="The C. elegans sequencing consortium"/>
            <person name="Sulson J.E."/>
            <person name="Waterston R."/>
        </authorList>
    </citation>
    <scope>NUCLEOTIDE SEQUENCE [LARGE SCALE GENOMIC DNA]</scope>
    <source>
        <strain evidence="3 4">Bristol N2</strain>
    </source>
</reference>
<dbReference type="AlphaFoldDB" id="O62024"/>
<dbReference type="PaxDb" id="6239-C03E10.6"/>
<protein>
    <submittedName>
        <fullName evidence="3">C-type LECtin</fullName>
    </submittedName>
</protein>
<dbReference type="UCSC" id="C03E10.6">
    <property type="organism name" value="c. elegans"/>
</dbReference>
<dbReference type="EMBL" id="BX284605">
    <property type="protein sequence ID" value="CAB03825.2"/>
    <property type="molecule type" value="Genomic_DNA"/>
</dbReference>
<dbReference type="InterPro" id="IPR016187">
    <property type="entry name" value="CTDL_fold"/>
</dbReference>
<dbReference type="OrthoDB" id="5834697at2759"/>
<feature type="compositionally biased region" description="Pro residues" evidence="1">
    <location>
        <begin position="42"/>
        <end position="51"/>
    </location>
</feature>
<gene>
    <name evidence="3 5" type="primary">clec-222</name>
    <name evidence="5" type="ORF">C03E10.6</name>
    <name evidence="3" type="ORF">CELE_C03E10.6</name>
</gene>
<dbReference type="SUPFAM" id="SSF56436">
    <property type="entry name" value="C-type lectin-like"/>
    <property type="match status" value="1"/>
</dbReference>
<evidence type="ECO:0000313" key="5">
    <source>
        <dbReference type="WormBase" id="C03E10.6"/>
    </source>
</evidence>
<dbReference type="PeptideAtlas" id="O62024"/>
<dbReference type="PANTHER" id="PTHR23124:SF135">
    <property type="entry name" value="C-TYPE LECTIN"/>
    <property type="match status" value="1"/>
</dbReference>
<dbReference type="PhylomeDB" id="O62024"/>